<dbReference type="Proteomes" id="UP000676336">
    <property type="component" value="Unassembled WGS sequence"/>
</dbReference>
<dbReference type="AlphaFoldDB" id="A0A8S3CFR1"/>
<feature type="non-terminal residue" evidence="1">
    <location>
        <position position="1"/>
    </location>
</feature>
<gene>
    <name evidence="1" type="ORF">SMN809_LOCUS50554</name>
</gene>
<accession>A0A8S3CFR1</accession>
<evidence type="ECO:0000313" key="1">
    <source>
        <dbReference type="EMBL" id="CAF4875397.1"/>
    </source>
</evidence>
<comment type="caution">
    <text evidence="1">The sequence shown here is derived from an EMBL/GenBank/DDBJ whole genome shotgun (WGS) entry which is preliminary data.</text>
</comment>
<proteinExistence type="predicted"/>
<reference evidence="1" key="1">
    <citation type="submission" date="2021-02" db="EMBL/GenBank/DDBJ databases">
        <authorList>
            <person name="Nowell W R."/>
        </authorList>
    </citation>
    <scope>NUCLEOTIDE SEQUENCE</scope>
</reference>
<feature type="non-terminal residue" evidence="1">
    <location>
        <position position="80"/>
    </location>
</feature>
<dbReference type="EMBL" id="CAJOBI010167395">
    <property type="protein sequence ID" value="CAF4875397.1"/>
    <property type="molecule type" value="Genomic_DNA"/>
</dbReference>
<protein>
    <submittedName>
        <fullName evidence="1">Uncharacterized protein</fullName>
    </submittedName>
</protein>
<organism evidence="1 2">
    <name type="scientific">Rotaria magnacalcarata</name>
    <dbReference type="NCBI Taxonomy" id="392030"/>
    <lineage>
        <taxon>Eukaryota</taxon>
        <taxon>Metazoa</taxon>
        <taxon>Spiralia</taxon>
        <taxon>Gnathifera</taxon>
        <taxon>Rotifera</taxon>
        <taxon>Eurotatoria</taxon>
        <taxon>Bdelloidea</taxon>
        <taxon>Philodinida</taxon>
        <taxon>Philodinidae</taxon>
        <taxon>Rotaria</taxon>
    </lineage>
</organism>
<name>A0A8S3CFR1_9BILA</name>
<sequence>LKTVAQSLSTRNVLRVAKHLKQNTSNYHLQLRDQLIRQTSAPFLPRLVQDAFYEALNKSGLEDNQPAISSDINWKQTVMN</sequence>
<evidence type="ECO:0000313" key="2">
    <source>
        <dbReference type="Proteomes" id="UP000676336"/>
    </source>
</evidence>